<gene>
    <name evidence="1" type="ORF">QSG27_09305</name>
</gene>
<dbReference type="Proteomes" id="UP001227317">
    <property type="component" value="Unassembled WGS sequence"/>
</dbReference>
<dbReference type="Gene3D" id="3.30.530.20">
    <property type="match status" value="1"/>
</dbReference>
<comment type="caution">
    <text evidence="1">The sequence shown here is derived from an EMBL/GenBank/DDBJ whole genome shotgun (WGS) entry which is preliminary data.</text>
</comment>
<reference evidence="1 2" key="1">
    <citation type="submission" date="2023-06" db="EMBL/GenBank/DDBJ databases">
        <title>Azospirillum isscasensis sp.nov, a bacterium isolated from rhizosphere soil of rice.</title>
        <authorList>
            <person name="Wang H."/>
        </authorList>
    </citation>
    <scope>NUCLEOTIDE SEQUENCE [LARGE SCALE GENOMIC DNA]</scope>
    <source>
        <strain evidence="1 2">C340-1</strain>
    </source>
</reference>
<protein>
    <submittedName>
        <fullName evidence="1">SRPBCC domain-containing protein</fullName>
    </submittedName>
</protein>
<dbReference type="Pfam" id="PF10604">
    <property type="entry name" value="Polyketide_cyc2"/>
    <property type="match status" value="1"/>
</dbReference>
<dbReference type="InterPro" id="IPR023393">
    <property type="entry name" value="START-like_dom_sf"/>
</dbReference>
<dbReference type="PANTHER" id="PTHR36166:SF1">
    <property type="entry name" value="SRPBCC DOMAIN-CONTAINING PROTEIN"/>
    <property type="match status" value="1"/>
</dbReference>
<evidence type="ECO:0000313" key="2">
    <source>
        <dbReference type="Proteomes" id="UP001227317"/>
    </source>
</evidence>
<name>A0ABU0WFM7_9PROT</name>
<proteinExistence type="predicted"/>
<dbReference type="InterPro" id="IPR019587">
    <property type="entry name" value="Polyketide_cyclase/dehydratase"/>
</dbReference>
<keyword evidence="2" id="KW-1185">Reference proteome</keyword>
<evidence type="ECO:0000313" key="1">
    <source>
        <dbReference type="EMBL" id="MDQ2102887.1"/>
    </source>
</evidence>
<organism evidence="1 2">
    <name type="scientific">Azospirillum isscasi</name>
    <dbReference type="NCBI Taxonomy" id="3053926"/>
    <lineage>
        <taxon>Bacteria</taxon>
        <taxon>Pseudomonadati</taxon>
        <taxon>Pseudomonadota</taxon>
        <taxon>Alphaproteobacteria</taxon>
        <taxon>Rhodospirillales</taxon>
        <taxon>Azospirillaceae</taxon>
        <taxon>Azospirillum</taxon>
    </lineage>
</organism>
<sequence length="178" mass="19799">MSPFSGIPGHAVRCGMLTLRLASGFALRHNRPMMQIDTIIGIDASPAVVWGVLTDFAAYPSWNPFIVNIEGIAGAGERLTIRVVPHGQKGMAFRPRVLVADPERQLRWRGRLILPGLFDGEHIFRIEPVAAGVRFHHSERFTGLLPHMMPASSFDAVRKGFEAMNEALKQRAEARKKH</sequence>
<dbReference type="RefSeq" id="WP_306705390.1">
    <property type="nucleotide sequence ID" value="NZ_JAUJFI010000032.1"/>
</dbReference>
<accession>A0ABU0WFM7</accession>
<dbReference type="SUPFAM" id="SSF55961">
    <property type="entry name" value="Bet v1-like"/>
    <property type="match status" value="1"/>
</dbReference>
<dbReference type="CDD" id="cd07822">
    <property type="entry name" value="SRPBCC_4"/>
    <property type="match status" value="1"/>
</dbReference>
<dbReference type="EMBL" id="JAUJFI010000032">
    <property type="protein sequence ID" value="MDQ2102887.1"/>
    <property type="molecule type" value="Genomic_DNA"/>
</dbReference>
<dbReference type="PANTHER" id="PTHR36166">
    <property type="entry name" value="CHROMOSOME 9, WHOLE GENOME SHOTGUN SEQUENCE"/>
    <property type="match status" value="1"/>
</dbReference>